<organism evidence="1 2">
    <name type="scientific">Carnobacterium inhibens subsp. gilichinskyi</name>
    <dbReference type="NCBI Taxonomy" id="1266845"/>
    <lineage>
        <taxon>Bacteria</taxon>
        <taxon>Bacillati</taxon>
        <taxon>Bacillota</taxon>
        <taxon>Bacilli</taxon>
        <taxon>Lactobacillales</taxon>
        <taxon>Carnobacteriaceae</taxon>
        <taxon>Carnobacterium</taxon>
    </lineage>
</organism>
<proteinExistence type="predicted"/>
<name>U5SCP3_9LACT</name>
<accession>U5SCP3</accession>
<dbReference type="KEGG" id="caw:Q783_06610"/>
<evidence type="ECO:0000313" key="1">
    <source>
        <dbReference type="EMBL" id="AGY82816.1"/>
    </source>
</evidence>
<dbReference type="EMBL" id="CP006812">
    <property type="protein sequence ID" value="AGY82816.1"/>
    <property type="molecule type" value="Genomic_DNA"/>
</dbReference>
<sequence length="38" mass="4400">MINKTTLRQMVWIEENNISSGIDGFACGEPWELMHGYK</sequence>
<evidence type="ECO:0000313" key="2">
    <source>
        <dbReference type="Proteomes" id="UP000017469"/>
    </source>
</evidence>
<dbReference type="Proteomes" id="UP000017469">
    <property type="component" value="Chromosome"/>
</dbReference>
<dbReference type="AlphaFoldDB" id="U5SCP3"/>
<dbReference type="HOGENOM" id="CLU_3326163_0_0_9"/>
<gene>
    <name evidence="1" type="ORF">Q783_06610</name>
</gene>
<protein>
    <submittedName>
        <fullName evidence="1">Uncharacterized protein</fullName>
    </submittedName>
</protein>
<reference evidence="1 2" key="1">
    <citation type="journal article" date="2013" name="Genome Announc.">
        <title>Complete Genome Sequence of Carnobacterium gilichinskyi Strain WN1359T (DSM 27470T).</title>
        <authorList>
            <person name="Leonard M.T."/>
            <person name="Panayotova N."/>
            <person name="Farmerie W.G."/>
            <person name="Triplett E.W."/>
            <person name="Nicholson W.L."/>
        </authorList>
    </citation>
    <scope>NUCLEOTIDE SEQUENCE [LARGE SCALE GENOMIC DNA]</scope>
    <source>
        <strain evidence="1 2">WN1359</strain>
    </source>
</reference>
<dbReference type="PATRIC" id="fig|1266845.5.peg.1217"/>
<dbReference type="STRING" id="1266845.Q783_06610"/>